<dbReference type="EMBL" id="JANAVB010045019">
    <property type="protein sequence ID" value="KAJ6790776.1"/>
    <property type="molecule type" value="Genomic_DNA"/>
</dbReference>
<comment type="caution">
    <text evidence="2">The sequence shown here is derived from an EMBL/GenBank/DDBJ whole genome shotgun (WGS) entry which is preliminary data.</text>
</comment>
<evidence type="ECO:0000256" key="1">
    <source>
        <dbReference type="SAM" id="Phobius"/>
    </source>
</evidence>
<keyword evidence="1" id="KW-0472">Membrane</keyword>
<keyword evidence="3" id="KW-1185">Reference proteome</keyword>
<gene>
    <name evidence="2" type="ORF">M6B38_248330</name>
</gene>
<dbReference type="Proteomes" id="UP001140949">
    <property type="component" value="Unassembled WGS sequence"/>
</dbReference>
<proteinExistence type="predicted"/>
<reference evidence="2" key="2">
    <citation type="submission" date="2023-04" db="EMBL/GenBank/DDBJ databases">
        <authorList>
            <person name="Bruccoleri R.E."/>
            <person name="Oakeley E.J."/>
            <person name="Faust A.-M."/>
            <person name="Dessus-Babus S."/>
            <person name="Altorfer M."/>
            <person name="Burckhardt D."/>
            <person name="Oertli M."/>
            <person name="Naumann U."/>
            <person name="Petersen F."/>
            <person name="Wong J."/>
        </authorList>
    </citation>
    <scope>NUCLEOTIDE SEQUENCE</scope>
    <source>
        <strain evidence="2">GSM-AAB239-AS_SAM_17_03QT</strain>
        <tissue evidence="2">Leaf</tissue>
    </source>
</reference>
<keyword evidence="1" id="KW-0812">Transmembrane</keyword>
<organism evidence="2 3">
    <name type="scientific">Iris pallida</name>
    <name type="common">Sweet iris</name>
    <dbReference type="NCBI Taxonomy" id="29817"/>
    <lineage>
        <taxon>Eukaryota</taxon>
        <taxon>Viridiplantae</taxon>
        <taxon>Streptophyta</taxon>
        <taxon>Embryophyta</taxon>
        <taxon>Tracheophyta</taxon>
        <taxon>Spermatophyta</taxon>
        <taxon>Magnoliopsida</taxon>
        <taxon>Liliopsida</taxon>
        <taxon>Asparagales</taxon>
        <taxon>Iridaceae</taxon>
        <taxon>Iridoideae</taxon>
        <taxon>Irideae</taxon>
        <taxon>Iris</taxon>
    </lineage>
</organism>
<sequence length="231" mass="25212">MEETMERADEDDEELGFLFPLSLLGFGLGFLYLNRAQTLTLKPASTAIKLADAAIKGARAVHSPSQQTLILASKALAKGIKITRRRPRTIPNPATRRLRSYVAAANLVRHARRSSLGLGFGTGYKLSKNLARVLEGVVGLQLDSTVRRGIDALGLAAKASAIVREVCRRQRSRSQLGFRRGVRRSGRISLRCERLDFYGNLVGERDVAVVDGEALKVSCPSELLCLAIPLC</sequence>
<dbReference type="AlphaFoldDB" id="A0AAX6DG78"/>
<protein>
    <submittedName>
        <fullName evidence="2">Uncharacterized protein</fullName>
    </submittedName>
</protein>
<feature type="transmembrane region" description="Helical" evidence="1">
    <location>
        <begin position="15"/>
        <end position="33"/>
    </location>
</feature>
<keyword evidence="1" id="KW-1133">Transmembrane helix</keyword>
<evidence type="ECO:0000313" key="3">
    <source>
        <dbReference type="Proteomes" id="UP001140949"/>
    </source>
</evidence>
<reference evidence="2" key="1">
    <citation type="journal article" date="2023" name="GigaByte">
        <title>Genome assembly of the bearded iris, Iris pallida Lam.</title>
        <authorList>
            <person name="Bruccoleri R.E."/>
            <person name="Oakeley E.J."/>
            <person name="Faust A.M.E."/>
            <person name="Altorfer M."/>
            <person name="Dessus-Babus S."/>
            <person name="Burckhardt D."/>
            <person name="Oertli M."/>
            <person name="Naumann U."/>
            <person name="Petersen F."/>
            <person name="Wong J."/>
        </authorList>
    </citation>
    <scope>NUCLEOTIDE SEQUENCE</scope>
    <source>
        <strain evidence="2">GSM-AAB239-AS_SAM_17_03QT</strain>
    </source>
</reference>
<evidence type="ECO:0000313" key="2">
    <source>
        <dbReference type="EMBL" id="KAJ6790776.1"/>
    </source>
</evidence>
<name>A0AAX6DG78_IRIPA</name>
<accession>A0AAX6DG78</accession>